<accession>A0ABP0W3Z9</accession>
<name>A0ABP0W3Z9_9BRYO</name>
<dbReference type="Proteomes" id="UP001497444">
    <property type="component" value="Chromosome 14"/>
</dbReference>
<protein>
    <submittedName>
        <fullName evidence="1">Uncharacterized protein</fullName>
    </submittedName>
</protein>
<evidence type="ECO:0000313" key="2">
    <source>
        <dbReference type="Proteomes" id="UP001497444"/>
    </source>
</evidence>
<evidence type="ECO:0000313" key="1">
    <source>
        <dbReference type="EMBL" id="CAK9261474.1"/>
    </source>
</evidence>
<reference evidence="1" key="1">
    <citation type="submission" date="2024-02" db="EMBL/GenBank/DDBJ databases">
        <authorList>
            <consortium name="ELIXIR-Norway"/>
            <consortium name="Elixir Norway"/>
        </authorList>
    </citation>
    <scope>NUCLEOTIDE SEQUENCE</scope>
</reference>
<sequence length="117" mass="13131">MINLAKPQHAFLLNSRQTENLRREDMLTQMVVKHVHRSLVAAIYAVVGAGAPIFRRSGFLALGNILTAAHVLYDVTEVPSPLVGEQPERVIAYPDQMVARIQTPLPQRFFPLDQCQQ</sequence>
<dbReference type="EMBL" id="OZ020109">
    <property type="protein sequence ID" value="CAK9261474.1"/>
    <property type="molecule type" value="Genomic_DNA"/>
</dbReference>
<organism evidence="1 2">
    <name type="scientific">Sphagnum jensenii</name>
    <dbReference type="NCBI Taxonomy" id="128206"/>
    <lineage>
        <taxon>Eukaryota</taxon>
        <taxon>Viridiplantae</taxon>
        <taxon>Streptophyta</taxon>
        <taxon>Embryophyta</taxon>
        <taxon>Bryophyta</taxon>
        <taxon>Sphagnophytina</taxon>
        <taxon>Sphagnopsida</taxon>
        <taxon>Sphagnales</taxon>
        <taxon>Sphagnaceae</taxon>
        <taxon>Sphagnum</taxon>
    </lineage>
</organism>
<proteinExistence type="predicted"/>
<gene>
    <name evidence="1" type="ORF">CSSPJE1EN1_LOCUS6952</name>
</gene>
<keyword evidence="2" id="KW-1185">Reference proteome</keyword>